<dbReference type="RefSeq" id="WP_124991593.1">
    <property type="nucleotide sequence ID" value="NZ_JAVCNR010000002.1"/>
</dbReference>
<evidence type="ECO:0000313" key="4">
    <source>
        <dbReference type="EMBL" id="MVB07542.1"/>
    </source>
</evidence>
<dbReference type="Proteomes" id="UP000285951">
    <property type="component" value="Unassembled WGS sequence"/>
</dbReference>
<evidence type="ECO:0000256" key="1">
    <source>
        <dbReference type="SAM" id="Phobius"/>
    </source>
</evidence>
<dbReference type="Proteomes" id="UP000462449">
    <property type="component" value="Unassembled WGS sequence"/>
</dbReference>
<reference evidence="3 6" key="2">
    <citation type="submission" date="2019-12" db="EMBL/GenBank/DDBJ databases">
        <title>Draft genome sequence of Labilibaculum sp. strain 44 isolated from deep waters of Black Sea.</title>
        <authorList>
            <person name="Yadav S."/>
            <person name="Villanueva L."/>
        </authorList>
    </citation>
    <scope>NUCLEOTIDE SEQUENCE [LARGE SCALE GENOMIC DNA]</scope>
    <source>
        <strain evidence="3 6">44</strain>
    </source>
</reference>
<accession>A0A425YG09</accession>
<sequence length="62" mass="7145">MRERIIRGIAGTLVLVSILLAFYVNMNWLLLTAFVGLNLLQSSITKWCLMDDILKKVFKMDN</sequence>
<evidence type="ECO:0000313" key="5">
    <source>
        <dbReference type="Proteomes" id="UP000285951"/>
    </source>
</evidence>
<dbReference type="EMBL" id="QTZN02000023">
    <property type="protein sequence ID" value="MVB07542.1"/>
    <property type="molecule type" value="Genomic_DNA"/>
</dbReference>
<keyword evidence="1" id="KW-0812">Transmembrane</keyword>
<feature type="domain" description="Inner membrane protein YgaP-like transmembrane" evidence="2">
    <location>
        <begin position="3"/>
        <end position="55"/>
    </location>
</feature>
<comment type="caution">
    <text evidence="3">The sequence shown here is derived from an EMBL/GenBank/DDBJ whole genome shotgun (WGS) entry which is preliminary data.</text>
</comment>
<name>A0A425YG09_9BACT</name>
<gene>
    <name evidence="4" type="ORF">DWB62_010975</name>
    <name evidence="3" type="ORF">GNY23_10975</name>
</gene>
<evidence type="ECO:0000313" key="3">
    <source>
        <dbReference type="EMBL" id="MUP38337.1"/>
    </source>
</evidence>
<reference evidence="4 5" key="1">
    <citation type="submission" date="2019-11" db="EMBL/GenBank/DDBJ databases">
        <title>Draft genome sequence of Labilibaculum sp. strain SYP isolated from Black Sea.</title>
        <authorList>
            <person name="Yadav S."/>
            <person name="Villanueva L."/>
        </authorList>
    </citation>
    <scope>NUCLEOTIDE SEQUENCE [LARGE SCALE GENOMIC DNA]</scope>
    <source>
        <strain evidence="4 5">44</strain>
    </source>
</reference>
<dbReference type="Gene3D" id="6.10.140.1340">
    <property type="match status" value="1"/>
</dbReference>
<evidence type="ECO:0000313" key="6">
    <source>
        <dbReference type="Proteomes" id="UP000462449"/>
    </source>
</evidence>
<dbReference type="InterPro" id="IPR021309">
    <property type="entry name" value="YgaP-like_TM"/>
</dbReference>
<protein>
    <submittedName>
        <fullName evidence="3">DUF2892 domain-containing protein</fullName>
    </submittedName>
</protein>
<evidence type="ECO:0000259" key="2">
    <source>
        <dbReference type="Pfam" id="PF11127"/>
    </source>
</evidence>
<dbReference type="Pfam" id="PF11127">
    <property type="entry name" value="YgaP-like_TM"/>
    <property type="match status" value="1"/>
</dbReference>
<dbReference type="AlphaFoldDB" id="A0A425YG09"/>
<dbReference type="EMBL" id="WOTW01000023">
    <property type="protein sequence ID" value="MUP38337.1"/>
    <property type="molecule type" value="Genomic_DNA"/>
</dbReference>
<keyword evidence="1" id="KW-0472">Membrane</keyword>
<feature type="transmembrane region" description="Helical" evidence="1">
    <location>
        <begin position="5"/>
        <end position="24"/>
    </location>
</feature>
<proteinExistence type="predicted"/>
<dbReference type="OrthoDB" id="9799383at2"/>
<organism evidence="3 6">
    <name type="scientific">Labilibaculum euxinus</name>
    <dbReference type="NCBI Taxonomy" id="2686357"/>
    <lineage>
        <taxon>Bacteria</taxon>
        <taxon>Pseudomonadati</taxon>
        <taxon>Bacteroidota</taxon>
        <taxon>Bacteroidia</taxon>
        <taxon>Marinilabiliales</taxon>
        <taxon>Marinifilaceae</taxon>
        <taxon>Labilibaculum</taxon>
    </lineage>
</organism>
<keyword evidence="1" id="KW-1133">Transmembrane helix</keyword>
<keyword evidence="5" id="KW-1185">Reference proteome</keyword>